<accession>A0A9D1ZC37</accession>
<organism evidence="1 2">
    <name type="scientific">Candidatus Olsenella excrementavium</name>
    <dbReference type="NCBI Taxonomy" id="2838709"/>
    <lineage>
        <taxon>Bacteria</taxon>
        <taxon>Bacillati</taxon>
        <taxon>Actinomycetota</taxon>
        <taxon>Coriobacteriia</taxon>
        <taxon>Coriobacteriales</taxon>
        <taxon>Atopobiaceae</taxon>
        <taxon>Olsenella</taxon>
    </lineage>
</organism>
<gene>
    <name evidence="1" type="ORF">IAA42_06615</name>
</gene>
<dbReference type="EMBL" id="DXCP01000048">
    <property type="protein sequence ID" value="HIY80088.1"/>
    <property type="molecule type" value="Genomic_DNA"/>
</dbReference>
<sequence length="177" mass="18981">MNENDSDISLAMRVDDISLIECVFHAAPVSGRSGESRLAITNPEKHFSLDVKNRQNVLRAMVAVQFGIADPSAPAGEKGEIPEFLHFGMLVGVVVTSPLMGEAAIAARHMAGSEDSAAAQRDKKMEHAMRLEAIKTAYAFATSKLAEMSAMSPMGVMVLPLIDADQILIDIEKADKA</sequence>
<evidence type="ECO:0000313" key="2">
    <source>
        <dbReference type="Proteomes" id="UP000824133"/>
    </source>
</evidence>
<reference evidence="1" key="1">
    <citation type="journal article" date="2021" name="PeerJ">
        <title>Extensive microbial diversity within the chicken gut microbiome revealed by metagenomics and culture.</title>
        <authorList>
            <person name="Gilroy R."/>
            <person name="Ravi A."/>
            <person name="Getino M."/>
            <person name="Pursley I."/>
            <person name="Horton D.L."/>
            <person name="Alikhan N.F."/>
            <person name="Baker D."/>
            <person name="Gharbi K."/>
            <person name="Hall N."/>
            <person name="Watson M."/>
            <person name="Adriaenssens E.M."/>
            <person name="Foster-Nyarko E."/>
            <person name="Jarju S."/>
            <person name="Secka A."/>
            <person name="Antonio M."/>
            <person name="Oren A."/>
            <person name="Chaudhuri R.R."/>
            <person name="La Ragione R."/>
            <person name="Hildebrand F."/>
            <person name="Pallen M.J."/>
        </authorList>
    </citation>
    <scope>NUCLEOTIDE SEQUENCE</scope>
    <source>
        <strain evidence="1">ChiHjej10B9-743</strain>
    </source>
</reference>
<dbReference type="AlphaFoldDB" id="A0A9D1ZC37"/>
<reference evidence="1" key="2">
    <citation type="submission" date="2021-04" db="EMBL/GenBank/DDBJ databases">
        <authorList>
            <person name="Gilroy R."/>
        </authorList>
    </citation>
    <scope>NUCLEOTIDE SEQUENCE</scope>
    <source>
        <strain evidence="1">ChiHjej10B9-743</strain>
    </source>
</reference>
<name>A0A9D1ZC37_9ACTN</name>
<evidence type="ECO:0000313" key="1">
    <source>
        <dbReference type="EMBL" id="HIY80088.1"/>
    </source>
</evidence>
<dbReference type="Proteomes" id="UP000824133">
    <property type="component" value="Unassembled WGS sequence"/>
</dbReference>
<proteinExistence type="predicted"/>
<protein>
    <submittedName>
        <fullName evidence="1">Uncharacterized protein</fullName>
    </submittedName>
</protein>
<comment type="caution">
    <text evidence="1">The sequence shown here is derived from an EMBL/GenBank/DDBJ whole genome shotgun (WGS) entry which is preliminary data.</text>
</comment>